<dbReference type="PANTHER" id="PTHR43014">
    <property type="entry name" value="MERCURIC REDUCTASE"/>
    <property type="match status" value="1"/>
</dbReference>
<dbReference type="Pfam" id="PF02852">
    <property type="entry name" value="Pyr_redox_dim"/>
    <property type="match status" value="1"/>
</dbReference>
<feature type="binding site" evidence="4">
    <location>
        <position position="52"/>
    </location>
    <ligand>
        <name>FAD</name>
        <dbReference type="ChEBI" id="CHEBI:57692"/>
    </ligand>
</feature>
<accession>A0A5B9QYY0</accession>
<dbReference type="EMBL" id="CP042914">
    <property type="protein sequence ID" value="QEG43159.1"/>
    <property type="molecule type" value="Genomic_DNA"/>
</dbReference>
<evidence type="ECO:0000256" key="3">
    <source>
        <dbReference type="ARBA" id="ARBA00022827"/>
    </source>
</evidence>
<dbReference type="KEGG" id="rul:UC8_52040"/>
<feature type="domain" description="FAD/NAD(P)-binding" evidence="7">
    <location>
        <begin position="6"/>
        <end position="320"/>
    </location>
</feature>
<dbReference type="EC" id="1.8.1.16" evidence="8"/>
<keyword evidence="4" id="KW-0547">Nucleotide-binding</keyword>
<evidence type="ECO:0000256" key="2">
    <source>
        <dbReference type="ARBA" id="ARBA00022630"/>
    </source>
</evidence>
<keyword evidence="4" id="KW-0520">NAD</keyword>
<dbReference type="PRINTS" id="PR00368">
    <property type="entry name" value="FADPNR"/>
</dbReference>
<organism evidence="8 9">
    <name type="scientific">Roseimaritima ulvae</name>
    <dbReference type="NCBI Taxonomy" id="980254"/>
    <lineage>
        <taxon>Bacteria</taxon>
        <taxon>Pseudomonadati</taxon>
        <taxon>Planctomycetota</taxon>
        <taxon>Planctomycetia</taxon>
        <taxon>Pirellulales</taxon>
        <taxon>Pirellulaceae</taxon>
        <taxon>Roseimaritima</taxon>
    </lineage>
</organism>
<evidence type="ECO:0000256" key="1">
    <source>
        <dbReference type="ARBA" id="ARBA00007532"/>
    </source>
</evidence>
<dbReference type="Gene3D" id="3.30.390.30">
    <property type="match status" value="1"/>
</dbReference>
<evidence type="ECO:0000313" key="8">
    <source>
        <dbReference type="EMBL" id="QEG43159.1"/>
    </source>
</evidence>
<dbReference type="GO" id="GO:0016491">
    <property type="term" value="F:oxidoreductase activity"/>
    <property type="evidence" value="ECO:0007669"/>
    <property type="project" value="UniProtKB-KW"/>
</dbReference>
<keyword evidence="2" id="KW-0285">Flavoprotein</keyword>
<dbReference type="InterPro" id="IPR004099">
    <property type="entry name" value="Pyr_nucl-diS_OxRdtase_dimer"/>
</dbReference>
<proteinExistence type="inferred from homology"/>
<feature type="binding site" evidence="4">
    <location>
        <position position="303"/>
    </location>
    <ligand>
        <name>FAD</name>
        <dbReference type="ChEBI" id="CHEBI:57692"/>
    </ligand>
</feature>
<dbReference type="RefSeq" id="WP_068139145.1">
    <property type="nucleotide sequence ID" value="NZ_CP042914.1"/>
</dbReference>
<keyword evidence="8" id="KW-0560">Oxidoreductase</keyword>
<comment type="similarity">
    <text evidence="1">Belongs to the class-I pyridine nucleotide-disulfide oxidoreductase family.</text>
</comment>
<name>A0A5B9QYY0_9BACT</name>
<evidence type="ECO:0000259" key="7">
    <source>
        <dbReference type="Pfam" id="PF07992"/>
    </source>
</evidence>
<dbReference type="Proteomes" id="UP000325286">
    <property type="component" value="Chromosome"/>
</dbReference>
<dbReference type="OrthoDB" id="230580at2"/>
<feature type="disulfide bond" description="Redox-active" evidence="5">
    <location>
        <begin position="43"/>
        <end position="48"/>
    </location>
</feature>
<dbReference type="PIRSF" id="PIRSF000350">
    <property type="entry name" value="Mercury_reductase_MerA"/>
    <property type="match status" value="1"/>
</dbReference>
<feature type="domain" description="Pyridine nucleotide-disulphide oxidoreductase dimerisation" evidence="6">
    <location>
        <begin position="341"/>
        <end position="448"/>
    </location>
</feature>
<feature type="binding site" evidence="4">
    <location>
        <begin position="174"/>
        <end position="181"/>
    </location>
    <ligand>
        <name>NAD(+)</name>
        <dbReference type="ChEBI" id="CHEBI:57540"/>
    </ligand>
</feature>
<dbReference type="GO" id="GO:0000166">
    <property type="term" value="F:nucleotide binding"/>
    <property type="evidence" value="ECO:0007669"/>
    <property type="project" value="UniProtKB-KW"/>
</dbReference>
<dbReference type="InterPro" id="IPR001100">
    <property type="entry name" value="Pyr_nuc-diS_OxRdtase"/>
</dbReference>
<evidence type="ECO:0000313" key="9">
    <source>
        <dbReference type="Proteomes" id="UP000325286"/>
    </source>
</evidence>
<dbReference type="Pfam" id="PF07992">
    <property type="entry name" value="Pyr_redox_2"/>
    <property type="match status" value="1"/>
</dbReference>
<dbReference type="InterPro" id="IPR016156">
    <property type="entry name" value="FAD/NAD-linked_Rdtase_dimer_sf"/>
</dbReference>
<keyword evidence="9" id="KW-1185">Reference proteome</keyword>
<reference evidence="8 9" key="1">
    <citation type="submission" date="2019-08" db="EMBL/GenBank/DDBJ databases">
        <title>Deep-cultivation of Planctomycetes and their phenomic and genomic characterization uncovers novel biology.</title>
        <authorList>
            <person name="Wiegand S."/>
            <person name="Jogler M."/>
            <person name="Boedeker C."/>
            <person name="Pinto D."/>
            <person name="Vollmers J."/>
            <person name="Rivas-Marin E."/>
            <person name="Kohn T."/>
            <person name="Peeters S.H."/>
            <person name="Heuer A."/>
            <person name="Rast P."/>
            <person name="Oberbeckmann S."/>
            <person name="Bunk B."/>
            <person name="Jeske O."/>
            <person name="Meyerdierks A."/>
            <person name="Storesund J.E."/>
            <person name="Kallscheuer N."/>
            <person name="Luecker S."/>
            <person name="Lage O.M."/>
            <person name="Pohl T."/>
            <person name="Merkel B.J."/>
            <person name="Hornburger P."/>
            <person name="Mueller R.-W."/>
            <person name="Bruemmer F."/>
            <person name="Labrenz M."/>
            <person name="Spormann A.M."/>
            <person name="Op den Camp H."/>
            <person name="Overmann J."/>
            <person name="Amann R."/>
            <person name="Jetten M.S.M."/>
            <person name="Mascher T."/>
            <person name="Medema M.H."/>
            <person name="Devos D.P."/>
            <person name="Kaster A.-K."/>
            <person name="Ovreas L."/>
            <person name="Rohde M."/>
            <person name="Galperin M.Y."/>
            <person name="Jogler C."/>
        </authorList>
    </citation>
    <scope>NUCLEOTIDE SEQUENCE [LARGE SCALE GENOMIC DNA]</scope>
    <source>
        <strain evidence="8 9">UC8</strain>
    </source>
</reference>
<protein>
    <submittedName>
        <fullName evidence="8">Glutathione amide reductase</fullName>
        <ecNumber evidence="8">1.8.1.16</ecNumber>
    </submittedName>
</protein>
<dbReference type="InterPro" id="IPR023753">
    <property type="entry name" value="FAD/NAD-binding_dom"/>
</dbReference>
<dbReference type="PRINTS" id="PR00411">
    <property type="entry name" value="PNDRDTASEI"/>
</dbReference>
<comment type="cofactor">
    <cofactor evidence="4">
        <name>FAD</name>
        <dbReference type="ChEBI" id="CHEBI:57692"/>
    </cofactor>
    <text evidence="4">Binds 1 FAD per subunit.</text>
</comment>
<sequence length="450" mass="48230">MSSTEFDLVVLGTGPSGGTVARQIAERGQRVAIVDAREFGGVCALRGCNPKKVYVNAGAVVDQVRRAQGSLLSQGEASIDWSQLHQFKRQFTQPVLDSSEDKYRDAGIATYHGAAEFLSPSRLRIEDAELQAKRVLIATGAKPVPLGIDGEQHILHSDDFLGLSELPERILFIGGGYVSMEFAHVVARCGRTVAVVQNDSRILTGFDADMVESLTRYSREQGIRFHLDASVTAVERQDGGGLRAVLSDGQSIATDMVIHGAGRVPNIDKLNLDAGEVEFGKQGVAVDQYLRSVSNPRVYATGDCADSDVPRLTPVANEEARAVVVNLAADEPHAVADYGVVPSVAFTTPSIASIGLSEAEARKQCDKLRVHADDMSSWGSVRKTGGTVAAYKILIDGNTDRILGAHLLGPAAEETINLFALAMKHDLTAADIKSTLFVFPTFASDVRQML</sequence>
<dbReference type="SUPFAM" id="SSF55424">
    <property type="entry name" value="FAD/NAD-linked reductases, dimerisation (C-terminal) domain"/>
    <property type="match status" value="1"/>
</dbReference>
<feature type="binding site" evidence="4">
    <location>
        <position position="262"/>
    </location>
    <ligand>
        <name>NAD(+)</name>
        <dbReference type="ChEBI" id="CHEBI:57540"/>
    </ligand>
</feature>
<dbReference type="SUPFAM" id="SSF51905">
    <property type="entry name" value="FAD/NAD(P)-binding domain"/>
    <property type="match status" value="1"/>
</dbReference>
<evidence type="ECO:0000256" key="5">
    <source>
        <dbReference type="PIRSR" id="PIRSR000350-4"/>
    </source>
</evidence>
<dbReference type="PANTHER" id="PTHR43014:SF5">
    <property type="entry name" value="GLUTATHIONE REDUCTASE (NADPH)"/>
    <property type="match status" value="1"/>
</dbReference>
<dbReference type="AlphaFoldDB" id="A0A5B9QYY0"/>
<keyword evidence="3 4" id="KW-0274">FAD</keyword>
<dbReference type="Gene3D" id="3.50.50.60">
    <property type="entry name" value="FAD/NAD(P)-binding domain"/>
    <property type="match status" value="2"/>
</dbReference>
<gene>
    <name evidence="8" type="primary">garB</name>
    <name evidence="8" type="ORF">UC8_52040</name>
</gene>
<evidence type="ECO:0000256" key="4">
    <source>
        <dbReference type="PIRSR" id="PIRSR000350-3"/>
    </source>
</evidence>
<dbReference type="InterPro" id="IPR036188">
    <property type="entry name" value="FAD/NAD-bd_sf"/>
</dbReference>
<evidence type="ECO:0000259" key="6">
    <source>
        <dbReference type="Pfam" id="PF02852"/>
    </source>
</evidence>